<evidence type="ECO:0000313" key="1">
    <source>
        <dbReference type="EnsemblFungi" id="FOXG_06635P0"/>
    </source>
</evidence>
<dbReference type="Proteomes" id="UP000002489">
    <property type="component" value="Unassembled WGS sequence"/>
</dbReference>
<proteinExistence type="predicted"/>
<accession>A0A0D2XRN3</accession>
<dbReference type="EnsemblFungi" id="FOXG_06635T0">
    <property type="protein sequence ID" value="FOXG_06635P0"/>
    <property type="gene ID" value="FOXG_06635"/>
</dbReference>
<protein>
    <submittedName>
        <fullName evidence="1">Uncharacterized protein</fullName>
    </submittedName>
</protein>
<organism evidence="1 2">
    <name type="scientific">Fusarium oxysporum (strain Fo5176)</name>
    <name type="common">Fusarium vascular wilt</name>
    <dbReference type="NCBI Taxonomy" id="660025"/>
    <lineage>
        <taxon>Eukaryota</taxon>
        <taxon>Fungi</taxon>
        <taxon>Dikarya</taxon>
        <taxon>Ascomycota</taxon>
        <taxon>Pezizomycotina</taxon>
        <taxon>Sordariomycetes</taxon>
        <taxon>Hypocreomycetidae</taxon>
        <taxon>Hypocreales</taxon>
        <taxon>Nectriaceae</taxon>
        <taxon>Fusarium</taxon>
        <taxon>Fusarium oxysporum species complex</taxon>
    </lineage>
</organism>
<dbReference type="AlphaFoldDB" id="A0A0D2XRN3"/>
<name>A0A0D2XRN3_FUSOF</name>
<dbReference type="EnsemblFungi" id="FOXG_07203T0">
    <property type="protein sequence ID" value="FOXG_07203P0"/>
    <property type="gene ID" value="FOXG_07203"/>
</dbReference>
<sequence length="44" mass="5124">MQEPVRRVFRLLKIDIVTCMISKWAIQSSPLLSVIEFFLPFGVD</sequence>
<reference evidence="1" key="2">
    <citation type="submission" date="2025-05" db="UniProtKB">
        <authorList>
            <consortium name="EnsemblFungi"/>
        </authorList>
    </citation>
    <scope>IDENTIFICATION</scope>
    <source>
        <strain evidence="1">4287 / CBS 123668 / FGSC 9935 / NRRL 34936</strain>
    </source>
</reference>
<evidence type="ECO:0000313" key="2">
    <source>
        <dbReference type="Proteomes" id="UP000002489"/>
    </source>
</evidence>
<reference evidence="2" key="1">
    <citation type="journal article" date="2012" name="Mol. Plant Microbe Interact.">
        <title>A highly conserved effector in Fusarium oxysporum is required for full virulence on Arabidopsis.</title>
        <authorList>
            <person name="Thatcher L.F."/>
            <person name="Gardiner D.M."/>
            <person name="Kazan K."/>
            <person name="Manners J."/>
        </authorList>
    </citation>
    <scope>NUCLEOTIDE SEQUENCE [LARGE SCALE GENOMIC DNA]</scope>
    <source>
        <strain evidence="2">Fo5176</strain>
    </source>
</reference>
<dbReference type="EnsemblFungi" id="FOXG_06624T0">
    <property type="protein sequence ID" value="FOXG_06624P0"/>
    <property type="gene ID" value="FOXG_06624"/>
</dbReference>